<evidence type="ECO:0000313" key="2">
    <source>
        <dbReference type="Proteomes" id="UP001165136"/>
    </source>
</evidence>
<dbReference type="AlphaFoldDB" id="A0A9W6QU19"/>
<gene>
    <name evidence="1" type="ORF">Atai01_08230</name>
</gene>
<comment type="caution">
    <text evidence="1">The sequence shown here is derived from an EMBL/GenBank/DDBJ whole genome shotgun (WGS) entry which is preliminary data.</text>
</comment>
<reference evidence="1" key="1">
    <citation type="submission" date="2023-03" db="EMBL/GenBank/DDBJ databases">
        <title>Amycolatopsis taiwanensis NBRC 103393.</title>
        <authorList>
            <person name="Ichikawa N."/>
            <person name="Sato H."/>
            <person name="Tonouchi N."/>
        </authorList>
    </citation>
    <scope>NUCLEOTIDE SEQUENCE</scope>
    <source>
        <strain evidence="1">NBRC 103393</strain>
    </source>
</reference>
<protein>
    <submittedName>
        <fullName evidence="1">Uncharacterized protein</fullName>
    </submittedName>
</protein>
<organism evidence="1 2">
    <name type="scientific">Amycolatopsis taiwanensis</name>
    <dbReference type="NCBI Taxonomy" id="342230"/>
    <lineage>
        <taxon>Bacteria</taxon>
        <taxon>Bacillati</taxon>
        <taxon>Actinomycetota</taxon>
        <taxon>Actinomycetes</taxon>
        <taxon>Pseudonocardiales</taxon>
        <taxon>Pseudonocardiaceae</taxon>
        <taxon>Amycolatopsis</taxon>
    </lineage>
</organism>
<evidence type="ECO:0000313" key="1">
    <source>
        <dbReference type="EMBL" id="GLY64204.1"/>
    </source>
</evidence>
<dbReference type="Proteomes" id="UP001165136">
    <property type="component" value="Unassembled WGS sequence"/>
</dbReference>
<dbReference type="EMBL" id="BSTI01000002">
    <property type="protein sequence ID" value="GLY64204.1"/>
    <property type="molecule type" value="Genomic_DNA"/>
</dbReference>
<keyword evidence="2" id="KW-1185">Reference proteome</keyword>
<accession>A0A9W6QU19</accession>
<proteinExistence type="predicted"/>
<sequence length="71" mass="8075">MCGQLRRYEAAADVFVVLEEDDEELESDELLLLCPLVEPESDLAEPDSDLVELGLLPFEDDFEDSDRESVR</sequence>
<name>A0A9W6QU19_9PSEU</name>